<dbReference type="eggNOG" id="ENOG5032IEG">
    <property type="taxonomic scope" value="Bacteria"/>
</dbReference>
<sequence>MKQLLLTLTVLFVLTGCSNDDKNLDTNNIIGTWKLHKTQNGYTYTFNTDGTFKSSRFTKCLTGKYTVSSDKLTLDYDCEGFTTQIETPSGTFIENFKLEKGYMYLSPTYLTCDEGCSYKFKKISD</sequence>
<dbReference type="AlphaFoldDB" id="A0A085ZRX9"/>
<dbReference type="PROSITE" id="PS51257">
    <property type="entry name" value="PROKAR_LIPOPROTEIN"/>
    <property type="match status" value="1"/>
</dbReference>
<protein>
    <recommendedName>
        <fullName evidence="3">Lipocalin-like domain-containing protein</fullName>
    </recommendedName>
</protein>
<keyword evidence="2" id="KW-1185">Reference proteome</keyword>
<name>A0A085ZRX9_9FLAO</name>
<evidence type="ECO:0000313" key="1">
    <source>
        <dbReference type="EMBL" id="KFF07193.1"/>
    </source>
</evidence>
<dbReference type="RefSeq" id="WP_035686576.1">
    <property type="nucleotide sequence ID" value="NZ_JPRL01000001.1"/>
</dbReference>
<dbReference type="EMBL" id="JPRL01000001">
    <property type="protein sequence ID" value="KFF07193.1"/>
    <property type="molecule type" value="Genomic_DNA"/>
</dbReference>
<dbReference type="Proteomes" id="UP000028715">
    <property type="component" value="Unassembled WGS sequence"/>
</dbReference>
<reference evidence="1 2" key="1">
    <citation type="submission" date="2014-07" db="EMBL/GenBank/DDBJ databases">
        <title>Genome of Flavobacterium reichenbachii LMG 25512.</title>
        <authorList>
            <person name="Stropko S.J."/>
            <person name="Pipes S.E."/>
            <person name="Newman J.D."/>
        </authorList>
    </citation>
    <scope>NUCLEOTIDE SEQUENCE [LARGE SCALE GENOMIC DNA]</scope>
    <source>
        <strain evidence="1 2">LMG 25512</strain>
    </source>
</reference>
<gene>
    <name evidence="1" type="ORF">IW19_17525</name>
</gene>
<dbReference type="OrthoDB" id="708275at2"/>
<evidence type="ECO:0000313" key="2">
    <source>
        <dbReference type="Proteomes" id="UP000028715"/>
    </source>
</evidence>
<accession>A0A085ZRX9</accession>
<organism evidence="1 2">
    <name type="scientific">Flavobacterium reichenbachii</name>
    <dbReference type="NCBI Taxonomy" id="362418"/>
    <lineage>
        <taxon>Bacteria</taxon>
        <taxon>Pseudomonadati</taxon>
        <taxon>Bacteroidota</taxon>
        <taxon>Flavobacteriia</taxon>
        <taxon>Flavobacteriales</taxon>
        <taxon>Flavobacteriaceae</taxon>
        <taxon>Flavobacterium</taxon>
    </lineage>
</organism>
<evidence type="ECO:0008006" key="3">
    <source>
        <dbReference type="Google" id="ProtNLM"/>
    </source>
</evidence>
<proteinExistence type="predicted"/>
<comment type="caution">
    <text evidence="1">The sequence shown here is derived from an EMBL/GenBank/DDBJ whole genome shotgun (WGS) entry which is preliminary data.</text>
</comment>
<dbReference type="STRING" id="362418.IW19_17525"/>